<evidence type="ECO:0000313" key="8">
    <source>
        <dbReference type="EMBL" id="KAK4434381.1"/>
    </source>
</evidence>
<gene>
    <name evidence="8" type="ORF">Salat_0600900</name>
</gene>
<dbReference type="AlphaFoldDB" id="A0AAE1YQ94"/>
<dbReference type="GO" id="GO:0004497">
    <property type="term" value="F:monooxygenase activity"/>
    <property type="evidence" value="ECO:0007669"/>
    <property type="project" value="UniProtKB-KW"/>
</dbReference>
<dbReference type="Gene3D" id="1.10.630.10">
    <property type="entry name" value="Cytochrome P450"/>
    <property type="match status" value="1"/>
</dbReference>
<evidence type="ECO:0000256" key="3">
    <source>
        <dbReference type="ARBA" id="ARBA00022723"/>
    </source>
</evidence>
<reference evidence="8" key="2">
    <citation type="journal article" date="2024" name="Plant">
        <title>Genomic evolution and insights into agronomic trait innovations of Sesamum species.</title>
        <authorList>
            <person name="Miao H."/>
            <person name="Wang L."/>
            <person name="Qu L."/>
            <person name="Liu H."/>
            <person name="Sun Y."/>
            <person name="Le M."/>
            <person name="Wang Q."/>
            <person name="Wei S."/>
            <person name="Zheng Y."/>
            <person name="Lin W."/>
            <person name="Duan Y."/>
            <person name="Cao H."/>
            <person name="Xiong S."/>
            <person name="Wang X."/>
            <person name="Wei L."/>
            <person name="Li C."/>
            <person name="Ma Q."/>
            <person name="Ju M."/>
            <person name="Zhao R."/>
            <person name="Li G."/>
            <person name="Mu C."/>
            <person name="Tian Q."/>
            <person name="Mei H."/>
            <person name="Zhang T."/>
            <person name="Gao T."/>
            <person name="Zhang H."/>
        </authorList>
    </citation>
    <scope>NUCLEOTIDE SEQUENCE</scope>
    <source>
        <strain evidence="8">3651</strain>
    </source>
</reference>
<keyword evidence="4" id="KW-0560">Oxidoreductase</keyword>
<evidence type="ECO:0000256" key="5">
    <source>
        <dbReference type="ARBA" id="ARBA00023004"/>
    </source>
</evidence>
<dbReference type="PANTHER" id="PTHR47947:SF13">
    <property type="entry name" value="CYTOCHROME P450, FAMILY 81, SUBFAMILY K, POLYPEPTIDE 1-RELATED"/>
    <property type="match status" value="1"/>
</dbReference>
<keyword evidence="5" id="KW-0408">Iron</keyword>
<name>A0AAE1YQ94_9LAMI</name>
<evidence type="ECO:0000256" key="7">
    <source>
        <dbReference type="SAM" id="SignalP"/>
    </source>
</evidence>
<feature type="signal peptide" evidence="7">
    <location>
        <begin position="1"/>
        <end position="25"/>
    </location>
</feature>
<dbReference type="InterPro" id="IPR036396">
    <property type="entry name" value="Cyt_P450_sf"/>
</dbReference>
<keyword evidence="3" id="KW-0479">Metal-binding</keyword>
<comment type="subcellular location">
    <subcellularLocation>
        <location evidence="1">Membrane</location>
        <topology evidence="1">Single-pass membrane protein</topology>
    </subcellularLocation>
</comment>
<dbReference type="EMBL" id="JACGWO010000002">
    <property type="protein sequence ID" value="KAK4434381.1"/>
    <property type="molecule type" value="Genomic_DNA"/>
</dbReference>
<dbReference type="InterPro" id="IPR001128">
    <property type="entry name" value="Cyt_P450"/>
</dbReference>
<accession>A0AAE1YQ94</accession>
<evidence type="ECO:0000256" key="4">
    <source>
        <dbReference type="ARBA" id="ARBA00023002"/>
    </source>
</evidence>
<keyword evidence="7" id="KW-0732">Signal</keyword>
<dbReference type="InterPro" id="IPR050651">
    <property type="entry name" value="Plant_Cytochrome_P450_Monoox"/>
</dbReference>
<dbReference type="PRINTS" id="PR00463">
    <property type="entry name" value="EP450I"/>
</dbReference>
<keyword evidence="6" id="KW-0503">Monooxygenase</keyword>
<organism evidence="8 9">
    <name type="scientific">Sesamum alatum</name>
    <dbReference type="NCBI Taxonomy" id="300844"/>
    <lineage>
        <taxon>Eukaryota</taxon>
        <taxon>Viridiplantae</taxon>
        <taxon>Streptophyta</taxon>
        <taxon>Embryophyta</taxon>
        <taxon>Tracheophyta</taxon>
        <taxon>Spermatophyta</taxon>
        <taxon>Magnoliopsida</taxon>
        <taxon>eudicotyledons</taxon>
        <taxon>Gunneridae</taxon>
        <taxon>Pentapetalae</taxon>
        <taxon>asterids</taxon>
        <taxon>lamiids</taxon>
        <taxon>Lamiales</taxon>
        <taxon>Pedaliaceae</taxon>
        <taxon>Sesamum</taxon>
    </lineage>
</organism>
<keyword evidence="9" id="KW-1185">Reference proteome</keyword>
<reference evidence="8" key="1">
    <citation type="submission" date="2020-06" db="EMBL/GenBank/DDBJ databases">
        <authorList>
            <person name="Li T."/>
            <person name="Hu X."/>
            <person name="Zhang T."/>
            <person name="Song X."/>
            <person name="Zhang H."/>
            <person name="Dai N."/>
            <person name="Sheng W."/>
            <person name="Hou X."/>
            <person name="Wei L."/>
        </authorList>
    </citation>
    <scope>NUCLEOTIDE SEQUENCE</scope>
    <source>
        <strain evidence="8">3651</strain>
        <tissue evidence="8">Leaf</tissue>
    </source>
</reference>
<evidence type="ECO:0000256" key="2">
    <source>
        <dbReference type="ARBA" id="ARBA00022617"/>
    </source>
</evidence>
<evidence type="ECO:0000256" key="1">
    <source>
        <dbReference type="ARBA" id="ARBA00004167"/>
    </source>
</evidence>
<protein>
    <submittedName>
        <fullName evidence="8">Cytochrome</fullName>
    </submittedName>
</protein>
<feature type="chain" id="PRO_5042112743" evidence="7">
    <location>
        <begin position="26"/>
        <end position="329"/>
    </location>
</feature>
<evidence type="ECO:0000313" key="9">
    <source>
        <dbReference type="Proteomes" id="UP001293254"/>
    </source>
</evidence>
<dbReference type="GO" id="GO:0016705">
    <property type="term" value="F:oxidoreductase activity, acting on paired donors, with incorporation or reduction of molecular oxygen"/>
    <property type="evidence" value="ECO:0007669"/>
    <property type="project" value="InterPro"/>
</dbReference>
<proteinExistence type="predicted"/>
<evidence type="ECO:0000256" key="6">
    <source>
        <dbReference type="ARBA" id="ARBA00023033"/>
    </source>
</evidence>
<dbReference type="SUPFAM" id="SSF48264">
    <property type="entry name" value="Cytochrome P450"/>
    <property type="match status" value="1"/>
</dbReference>
<sequence length="329" mass="37627">MENLSYSALLILLFLFLIIFKLCSSLQPHNSPPSPRALPLIGHLHLIKNSLYQSLTSLSSQYGPILSLQLGSKSFIVVSSPSAIEECFTKNDVIFANRPKSVAGDRLTYNYAAFAWSPYGHFWRTLRRLSVVELFSSHSLQSSAKIREQEMSVLLRGLQRVCKNGGQRVDLHYLVSAYSFNHMMRAVAGKRCVGEEDVVSDVGKEAVKRIRGIFFSSLSLGMCDFFPVLRWIGYKGVEKNLKLLHKKRDEFLQSLIDEFRWRNDASREKNERVLIETMLSLQGSEPEFYTDDVIKSIVLVILILNTRFKYFDGIVLEFIITENWTLVAR</sequence>
<keyword evidence="2" id="KW-0349">Heme</keyword>
<dbReference type="Proteomes" id="UP001293254">
    <property type="component" value="Unassembled WGS sequence"/>
</dbReference>
<dbReference type="PANTHER" id="PTHR47947">
    <property type="entry name" value="CYTOCHROME P450 82C3-RELATED"/>
    <property type="match status" value="1"/>
</dbReference>
<dbReference type="GO" id="GO:0005506">
    <property type="term" value="F:iron ion binding"/>
    <property type="evidence" value="ECO:0007669"/>
    <property type="project" value="InterPro"/>
</dbReference>
<dbReference type="Pfam" id="PF00067">
    <property type="entry name" value="p450"/>
    <property type="match status" value="1"/>
</dbReference>
<dbReference type="GO" id="GO:0016020">
    <property type="term" value="C:membrane"/>
    <property type="evidence" value="ECO:0007669"/>
    <property type="project" value="UniProtKB-SubCell"/>
</dbReference>
<dbReference type="GO" id="GO:0020037">
    <property type="term" value="F:heme binding"/>
    <property type="evidence" value="ECO:0007669"/>
    <property type="project" value="InterPro"/>
</dbReference>
<comment type="caution">
    <text evidence="8">The sequence shown here is derived from an EMBL/GenBank/DDBJ whole genome shotgun (WGS) entry which is preliminary data.</text>
</comment>
<dbReference type="InterPro" id="IPR002401">
    <property type="entry name" value="Cyt_P450_E_grp-I"/>
</dbReference>